<evidence type="ECO:0000259" key="1">
    <source>
        <dbReference type="Pfam" id="PF03732"/>
    </source>
</evidence>
<name>A0A2Z7D6H3_9LAMI</name>
<proteinExistence type="predicted"/>
<dbReference type="Proteomes" id="UP000250235">
    <property type="component" value="Unassembled WGS sequence"/>
</dbReference>
<dbReference type="InterPro" id="IPR005162">
    <property type="entry name" value="Retrotrans_gag_dom"/>
</dbReference>
<organism evidence="2 3">
    <name type="scientific">Dorcoceras hygrometricum</name>
    <dbReference type="NCBI Taxonomy" id="472368"/>
    <lineage>
        <taxon>Eukaryota</taxon>
        <taxon>Viridiplantae</taxon>
        <taxon>Streptophyta</taxon>
        <taxon>Embryophyta</taxon>
        <taxon>Tracheophyta</taxon>
        <taxon>Spermatophyta</taxon>
        <taxon>Magnoliopsida</taxon>
        <taxon>eudicotyledons</taxon>
        <taxon>Gunneridae</taxon>
        <taxon>Pentapetalae</taxon>
        <taxon>asterids</taxon>
        <taxon>lamiids</taxon>
        <taxon>Lamiales</taxon>
        <taxon>Gesneriaceae</taxon>
        <taxon>Didymocarpoideae</taxon>
        <taxon>Trichosporeae</taxon>
        <taxon>Loxocarpinae</taxon>
        <taxon>Dorcoceras</taxon>
    </lineage>
</organism>
<feature type="domain" description="Retrotransposon gag" evidence="1">
    <location>
        <begin position="4"/>
        <end position="68"/>
    </location>
</feature>
<gene>
    <name evidence="2" type="ORF">F511_26484</name>
</gene>
<evidence type="ECO:0000313" key="2">
    <source>
        <dbReference type="EMBL" id="KZV55224.1"/>
    </source>
</evidence>
<protein>
    <recommendedName>
        <fullName evidence="1">Retrotransposon gag domain-containing protein</fullName>
    </recommendedName>
</protein>
<reference evidence="2 3" key="1">
    <citation type="journal article" date="2015" name="Proc. Natl. Acad. Sci. U.S.A.">
        <title>The resurrection genome of Boea hygrometrica: A blueprint for survival of dehydration.</title>
        <authorList>
            <person name="Xiao L."/>
            <person name="Yang G."/>
            <person name="Zhang L."/>
            <person name="Yang X."/>
            <person name="Zhao S."/>
            <person name="Ji Z."/>
            <person name="Zhou Q."/>
            <person name="Hu M."/>
            <person name="Wang Y."/>
            <person name="Chen M."/>
            <person name="Xu Y."/>
            <person name="Jin H."/>
            <person name="Xiao X."/>
            <person name="Hu G."/>
            <person name="Bao F."/>
            <person name="Hu Y."/>
            <person name="Wan P."/>
            <person name="Li L."/>
            <person name="Deng X."/>
            <person name="Kuang T."/>
            <person name="Xiang C."/>
            <person name="Zhu J.K."/>
            <person name="Oliver M.J."/>
            <person name="He Y."/>
        </authorList>
    </citation>
    <scope>NUCLEOTIDE SEQUENCE [LARGE SCALE GENOMIC DNA]</scope>
    <source>
        <strain evidence="3">cv. XS01</strain>
    </source>
</reference>
<sequence length="170" mass="19441">MSLFKKLFYDKYFTPDEQEKLKQEFRNLRQGDMIVDEYIKKFERGCHFSPLIANDTTEKLQHFLDGLSRNMSGLLGFEDADVNLAAGSLARFVSRRSAAGSYVEVFYATPFHLIGTLRFEVSRATSSKDLCISLTLISRWFERPADGSSADLRYATSFGLVAVTPFWFVF</sequence>
<dbReference type="Pfam" id="PF03732">
    <property type="entry name" value="Retrotrans_gag"/>
    <property type="match status" value="1"/>
</dbReference>
<accession>A0A2Z7D6H3</accession>
<keyword evidence="3" id="KW-1185">Reference proteome</keyword>
<dbReference type="AlphaFoldDB" id="A0A2Z7D6H3"/>
<dbReference type="OrthoDB" id="913731at2759"/>
<dbReference type="EMBL" id="KQ988995">
    <property type="protein sequence ID" value="KZV55224.1"/>
    <property type="molecule type" value="Genomic_DNA"/>
</dbReference>
<evidence type="ECO:0000313" key="3">
    <source>
        <dbReference type="Proteomes" id="UP000250235"/>
    </source>
</evidence>